<gene>
    <name evidence="1" type="ORF">DPX16_11784</name>
</gene>
<dbReference type="OrthoDB" id="410381at2759"/>
<comment type="caution">
    <text evidence="1">The sequence shown here is derived from an EMBL/GenBank/DDBJ whole genome shotgun (WGS) entry which is preliminary data.</text>
</comment>
<dbReference type="EMBL" id="RJVU01006614">
    <property type="protein sequence ID" value="ROL54609.1"/>
    <property type="molecule type" value="Genomic_DNA"/>
</dbReference>
<dbReference type="AlphaFoldDB" id="A0A3N0Z830"/>
<dbReference type="Proteomes" id="UP000281406">
    <property type="component" value="Unassembled WGS sequence"/>
</dbReference>
<sequence>MIFPSPTMVSSQSPRACLTSLSHINQLDSKAHCDASVETGADDFTEGCSPGWAVTFPPCVSALIQGLTASGVWFDAQPEPRNVEWLRWRQLTGVLCDEKMPEYLKAKIYKTFALWGRMLANNQEDGDECHGDEYALVVAQTDLP</sequence>
<protein>
    <submittedName>
        <fullName evidence="1">Uncharacterized protein</fullName>
    </submittedName>
</protein>
<keyword evidence="2" id="KW-1185">Reference proteome</keyword>
<accession>A0A3N0Z830</accession>
<organism evidence="1 2">
    <name type="scientific">Anabarilius grahami</name>
    <name type="common">Kanglang fish</name>
    <name type="synonym">Barilius grahami</name>
    <dbReference type="NCBI Taxonomy" id="495550"/>
    <lineage>
        <taxon>Eukaryota</taxon>
        <taxon>Metazoa</taxon>
        <taxon>Chordata</taxon>
        <taxon>Craniata</taxon>
        <taxon>Vertebrata</taxon>
        <taxon>Euteleostomi</taxon>
        <taxon>Actinopterygii</taxon>
        <taxon>Neopterygii</taxon>
        <taxon>Teleostei</taxon>
        <taxon>Ostariophysi</taxon>
        <taxon>Cypriniformes</taxon>
        <taxon>Xenocyprididae</taxon>
        <taxon>Xenocypridinae</taxon>
        <taxon>Xenocypridinae incertae sedis</taxon>
        <taxon>Anabarilius</taxon>
    </lineage>
</organism>
<evidence type="ECO:0000313" key="2">
    <source>
        <dbReference type="Proteomes" id="UP000281406"/>
    </source>
</evidence>
<proteinExistence type="predicted"/>
<reference evidence="1 2" key="1">
    <citation type="submission" date="2018-10" db="EMBL/GenBank/DDBJ databases">
        <title>Genome assembly for a Yunnan-Guizhou Plateau 3E fish, Anabarilius grahami (Regan), and its evolutionary and genetic applications.</title>
        <authorList>
            <person name="Jiang W."/>
        </authorList>
    </citation>
    <scope>NUCLEOTIDE SEQUENCE [LARGE SCALE GENOMIC DNA]</scope>
    <source>
        <strain evidence="1">AG-KIZ</strain>
        <tissue evidence="1">Muscle</tissue>
    </source>
</reference>
<name>A0A3N0Z830_ANAGA</name>
<evidence type="ECO:0000313" key="1">
    <source>
        <dbReference type="EMBL" id="ROL54609.1"/>
    </source>
</evidence>